<protein>
    <submittedName>
        <fullName evidence="1">Uncharacterized protein</fullName>
    </submittedName>
</protein>
<dbReference type="RefSeq" id="WP_012898747.1">
    <property type="nucleotide sequence ID" value="NZ_CP010050.1"/>
</dbReference>
<reference evidence="1 2" key="1">
    <citation type="journal article" date="2017" name="BMC Genomics">
        <title>Comparative and functional genomics of the Lactococcus lactis taxon; insights into evolution and niche adaptation.</title>
        <authorList>
            <person name="Kelleher P."/>
            <person name="Bottacini F."/>
            <person name="Mahony J."/>
            <person name="Kilcawley K.N."/>
            <person name="van Sinderen D."/>
        </authorList>
    </citation>
    <scope>NUCLEOTIDE SEQUENCE [LARGE SCALE GENOMIC DNA]</scope>
    <source>
        <strain evidence="1 2">UC11</strain>
    </source>
</reference>
<evidence type="ECO:0000313" key="2">
    <source>
        <dbReference type="Proteomes" id="UP000192067"/>
    </source>
</evidence>
<gene>
    <name evidence="1" type="ORF">LLUC11_pA50</name>
</gene>
<geneLocation type="plasmid" evidence="1 2">
    <name>pUC11A</name>
</geneLocation>
<organism evidence="1 2">
    <name type="scientific">Lactococcus lactis subsp. lactis</name>
    <name type="common">Streptococcus lactis</name>
    <dbReference type="NCBI Taxonomy" id="1360"/>
    <lineage>
        <taxon>Bacteria</taxon>
        <taxon>Bacillati</taxon>
        <taxon>Bacillota</taxon>
        <taxon>Bacilli</taxon>
        <taxon>Lactobacillales</taxon>
        <taxon>Streptococcaceae</taxon>
        <taxon>Lactococcus</taxon>
    </lineage>
</organism>
<dbReference type="Gene3D" id="3.40.630.30">
    <property type="match status" value="1"/>
</dbReference>
<dbReference type="SUPFAM" id="SSF55729">
    <property type="entry name" value="Acyl-CoA N-acyltransferases (Nat)"/>
    <property type="match status" value="1"/>
</dbReference>
<keyword evidence="1" id="KW-0614">Plasmid</keyword>
<dbReference type="EMBL" id="CP016720">
    <property type="protein sequence ID" value="ARE12230.1"/>
    <property type="molecule type" value="Genomic_DNA"/>
</dbReference>
<dbReference type="InterPro" id="IPR016181">
    <property type="entry name" value="Acyl_CoA_acyltransferase"/>
</dbReference>
<accession>A0A0A7T1P8</accession>
<dbReference type="AlphaFoldDB" id="A0A0A7T1P8"/>
<dbReference type="Pfam" id="PF00583">
    <property type="entry name" value="Acetyltransf_1"/>
    <property type="match status" value="1"/>
</dbReference>
<dbReference type="InterPro" id="IPR000182">
    <property type="entry name" value="GNAT_dom"/>
</dbReference>
<evidence type="ECO:0000313" key="1">
    <source>
        <dbReference type="EMBL" id="ARE12230.1"/>
    </source>
</evidence>
<dbReference type="GO" id="GO:0016747">
    <property type="term" value="F:acyltransferase activity, transferring groups other than amino-acyl groups"/>
    <property type="evidence" value="ECO:0007669"/>
    <property type="project" value="InterPro"/>
</dbReference>
<dbReference type="Proteomes" id="UP000192067">
    <property type="component" value="Plasmid pUC11A"/>
</dbReference>
<proteinExistence type="predicted"/>
<dbReference type="PROSITE" id="PS51186">
    <property type="entry name" value="GNAT"/>
    <property type="match status" value="1"/>
</dbReference>
<name>A0A0A7T1P8_LACLL</name>
<sequence length="150" mass="17249">MKLRPIETTDFPLIVKKYVDVFAAEPWNETHDPTHINEYIQNIYAMNTFIGFIAHDDHSNDFIGVALGFIKPWYQGTEYILDTFFIDNTKQHSGLGTIFLKHIKQELHIRSISAIMLDTDRSTPAENFYTKNGFEALEESVLMVSSTTDV</sequence>